<dbReference type="Proteomes" id="UP001218218">
    <property type="component" value="Unassembled WGS sequence"/>
</dbReference>
<gene>
    <name evidence="2" type="ORF">DFH08DRAFT_821942</name>
</gene>
<evidence type="ECO:0000313" key="2">
    <source>
        <dbReference type="EMBL" id="KAJ7312778.1"/>
    </source>
</evidence>
<sequence length="339" mass="36561">MAITTVAAPPASTARRARRAHCETETTFCAQPHVLSRIEDGHETQTDLELPIATLLAWPSATRGGSVDLAVKEKQIRATQTHERDASQNLPFDASSLVLSTAVCVARCPDGLATGRSGNVASRLSAERGVVREMSLVHFGSTAMRKQRNGTSRRRIDDDGSTITCGRVSSVQVSTSNLQGDGKLDQINLGRLKGHLVKNSSDHHCLVKNDPFAEAKESQRGEASYNPGDCIMVCTNLSRGGVHAHMLGKHQDFFQHGKHYDWEPRSAREDFPPIAVLPSEPATCPSSPLSDLSLSEMDGMAGAAPVQLVQVENTSSKKRKQSQSPARDNDGNHQKSPGV</sequence>
<name>A0AAD6ZA12_9AGAR</name>
<keyword evidence="3" id="KW-1185">Reference proteome</keyword>
<reference evidence="2" key="1">
    <citation type="submission" date="2023-03" db="EMBL/GenBank/DDBJ databases">
        <title>Massive genome expansion in bonnet fungi (Mycena s.s.) driven by repeated elements and novel gene families across ecological guilds.</title>
        <authorList>
            <consortium name="Lawrence Berkeley National Laboratory"/>
            <person name="Harder C.B."/>
            <person name="Miyauchi S."/>
            <person name="Viragh M."/>
            <person name="Kuo A."/>
            <person name="Thoen E."/>
            <person name="Andreopoulos B."/>
            <person name="Lu D."/>
            <person name="Skrede I."/>
            <person name="Drula E."/>
            <person name="Henrissat B."/>
            <person name="Morin E."/>
            <person name="Kohler A."/>
            <person name="Barry K."/>
            <person name="LaButti K."/>
            <person name="Morin E."/>
            <person name="Salamov A."/>
            <person name="Lipzen A."/>
            <person name="Mereny Z."/>
            <person name="Hegedus B."/>
            <person name="Baldrian P."/>
            <person name="Stursova M."/>
            <person name="Weitz H."/>
            <person name="Taylor A."/>
            <person name="Grigoriev I.V."/>
            <person name="Nagy L.G."/>
            <person name="Martin F."/>
            <person name="Kauserud H."/>
        </authorList>
    </citation>
    <scope>NUCLEOTIDE SEQUENCE</scope>
    <source>
        <strain evidence="2">CBHHK002</strain>
    </source>
</reference>
<dbReference type="AlphaFoldDB" id="A0AAD6ZA12"/>
<feature type="region of interest" description="Disordered" evidence="1">
    <location>
        <begin position="277"/>
        <end position="339"/>
    </location>
</feature>
<proteinExistence type="predicted"/>
<protein>
    <submittedName>
        <fullName evidence="2">Uncharacterized protein</fullName>
    </submittedName>
</protein>
<accession>A0AAD6ZA12</accession>
<evidence type="ECO:0000313" key="3">
    <source>
        <dbReference type="Proteomes" id="UP001218218"/>
    </source>
</evidence>
<organism evidence="2 3">
    <name type="scientific">Mycena albidolilacea</name>
    <dbReference type="NCBI Taxonomy" id="1033008"/>
    <lineage>
        <taxon>Eukaryota</taxon>
        <taxon>Fungi</taxon>
        <taxon>Dikarya</taxon>
        <taxon>Basidiomycota</taxon>
        <taxon>Agaricomycotina</taxon>
        <taxon>Agaricomycetes</taxon>
        <taxon>Agaricomycetidae</taxon>
        <taxon>Agaricales</taxon>
        <taxon>Marasmiineae</taxon>
        <taxon>Mycenaceae</taxon>
        <taxon>Mycena</taxon>
    </lineage>
</organism>
<evidence type="ECO:0000256" key="1">
    <source>
        <dbReference type="SAM" id="MobiDB-lite"/>
    </source>
</evidence>
<dbReference type="EMBL" id="JARIHO010000070">
    <property type="protein sequence ID" value="KAJ7312778.1"/>
    <property type="molecule type" value="Genomic_DNA"/>
</dbReference>
<comment type="caution">
    <text evidence="2">The sequence shown here is derived from an EMBL/GenBank/DDBJ whole genome shotgun (WGS) entry which is preliminary data.</text>
</comment>
<feature type="compositionally biased region" description="Low complexity" evidence="1">
    <location>
        <begin position="285"/>
        <end position="295"/>
    </location>
</feature>